<dbReference type="InterPro" id="IPR018062">
    <property type="entry name" value="HTH_AraC-typ_CS"/>
</dbReference>
<dbReference type="Gene3D" id="1.10.10.60">
    <property type="entry name" value="Homeodomain-like"/>
    <property type="match status" value="1"/>
</dbReference>
<dbReference type="CDD" id="cd06124">
    <property type="entry name" value="cupin_NimR-like_N"/>
    <property type="match status" value="1"/>
</dbReference>
<dbReference type="Gene3D" id="2.60.120.10">
    <property type="entry name" value="Jelly Rolls"/>
    <property type="match status" value="1"/>
</dbReference>
<dbReference type="SUPFAM" id="SSF51182">
    <property type="entry name" value="RmlC-like cupins"/>
    <property type="match status" value="1"/>
</dbReference>
<evidence type="ECO:0000256" key="2">
    <source>
        <dbReference type="ARBA" id="ARBA00023125"/>
    </source>
</evidence>
<comment type="caution">
    <text evidence="5">The sequence shown here is derived from an EMBL/GenBank/DDBJ whole genome shotgun (WGS) entry which is preliminary data.</text>
</comment>
<evidence type="ECO:0000256" key="3">
    <source>
        <dbReference type="ARBA" id="ARBA00023163"/>
    </source>
</evidence>
<dbReference type="PANTHER" id="PTHR11019">
    <property type="entry name" value="HTH-TYPE TRANSCRIPTIONAL REGULATOR NIMR"/>
    <property type="match status" value="1"/>
</dbReference>
<dbReference type="InterPro" id="IPR011051">
    <property type="entry name" value="RmlC_Cupin_sf"/>
</dbReference>
<dbReference type="InterPro" id="IPR018060">
    <property type="entry name" value="HTH_AraC"/>
</dbReference>
<organism evidence="5 6">
    <name type="scientific">Amycolatopsis oliviviridis</name>
    <dbReference type="NCBI Taxonomy" id="1471590"/>
    <lineage>
        <taxon>Bacteria</taxon>
        <taxon>Bacillati</taxon>
        <taxon>Actinomycetota</taxon>
        <taxon>Actinomycetes</taxon>
        <taxon>Pseudonocardiales</taxon>
        <taxon>Pseudonocardiaceae</taxon>
        <taxon>Amycolatopsis</taxon>
    </lineage>
</organism>
<keyword evidence="3" id="KW-0804">Transcription</keyword>
<keyword evidence="2" id="KW-0238">DNA-binding</keyword>
<dbReference type="SMART" id="SM00342">
    <property type="entry name" value="HTH_ARAC"/>
    <property type="match status" value="1"/>
</dbReference>
<name>A0ABQ3MC24_9PSEU</name>
<dbReference type="PRINTS" id="PR00032">
    <property type="entry name" value="HTHARAC"/>
</dbReference>
<dbReference type="Proteomes" id="UP000635387">
    <property type="component" value="Unassembled WGS sequence"/>
</dbReference>
<gene>
    <name evidence="5" type="ORF">GCM10017790_67710</name>
</gene>
<feature type="domain" description="HTH araC/xylS-type" evidence="4">
    <location>
        <begin position="157"/>
        <end position="257"/>
    </location>
</feature>
<evidence type="ECO:0000259" key="4">
    <source>
        <dbReference type="PROSITE" id="PS01124"/>
    </source>
</evidence>
<proteinExistence type="predicted"/>
<evidence type="ECO:0000313" key="6">
    <source>
        <dbReference type="Proteomes" id="UP000635387"/>
    </source>
</evidence>
<dbReference type="PROSITE" id="PS01124">
    <property type="entry name" value="HTH_ARAC_FAMILY_2"/>
    <property type="match status" value="1"/>
</dbReference>
<dbReference type="PANTHER" id="PTHR11019:SF159">
    <property type="entry name" value="TRANSCRIPTIONAL REGULATOR-RELATED"/>
    <property type="match status" value="1"/>
</dbReference>
<accession>A0ABQ3MC24</accession>
<sequence>MGDVRDIPIDEVDHLDRAVVAIRTDYPPGHRIPPHRHRRAQFLYSATGSMRVETADGAWTIPTRRAVLVPPETGHQVFTTTVSTRSLYIEPKAVPWFPRRCQVVEVSALLRELLNEAVDVPELYSPRGRDAAVIGLILHEIRRSAPVRLDLPLPRHDRLRALCESFLDGPDIHDPLSAWASRLHVSERTVNRIFTAETGMGFARWRQRACVLHSLSLLSDGRPIAGIAASLGYESPAAFSTMFTRLLGMSPRDYRAASAL</sequence>
<evidence type="ECO:0000313" key="5">
    <source>
        <dbReference type="EMBL" id="GHH31776.1"/>
    </source>
</evidence>
<dbReference type="InterPro" id="IPR009057">
    <property type="entry name" value="Homeodomain-like_sf"/>
</dbReference>
<dbReference type="InterPro" id="IPR014710">
    <property type="entry name" value="RmlC-like_jellyroll"/>
</dbReference>
<dbReference type="InterPro" id="IPR020449">
    <property type="entry name" value="Tscrpt_reg_AraC-type_HTH"/>
</dbReference>
<dbReference type="Pfam" id="PF02311">
    <property type="entry name" value="AraC_binding"/>
    <property type="match status" value="1"/>
</dbReference>
<protein>
    <submittedName>
        <fullName evidence="5">AraC family transcriptional regulator</fullName>
    </submittedName>
</protein>
<reference evidence="6" key="1">
    <citation type="journal article" date="2019" name="Int. J. Syst. Evol. Microbiol.">
        <title>The Global Catalogue of Microorganisms (GCM) 10K type strain sequencing project: providing services to taxonomists for standard genome sequencing and annotation.</title>
        <authorList>
            <consortium name="The Broad Institute Genomics Platform"/>
            <consortium name="The Broad Institute Genome Sequencing Center for Infectious Disease"/>
            <person name="Wu L."/>
            <person name="Ma J."/>
        </authorList>
    </citation>
    <scope>NUCLEOTIDE SEQUENCE [LARGE SCALE GENOMIC DNA]</scope>
    <source>
        <strain evidence="6">CGMCC 4.7683</strain>
    </source>
</reference>
<evidence type="ECO:0000256" key="1">
    <source>
        <dbReference type="ARBA" id="ARBA00023015"/>
    </source>
</evidence>
<dbReference type="InterPro" id="IPR003313">
    <property type="entry name" value="AraC-bd"/>
</dbReference>
<dbReference type="PROSITE" id="PS00041">
    <property type="entry name" value="HTH_ARAC_FAMILY_1"/>
    <property type="match status" value="1"/>
</dbReference>
<keyword evidence="1" id="KW-0805">Transcription regulation</keyword>
<dbReference type="EMBL" id="BNAY01000009">
    <property type="protein sequence ID" value="GHH31776.1"/>
    <property type="molecule type" value="Genomic_DNA"/>
</dbReference>
<keyword evidence="6" id="KW-1185">Reference proteome</keyword>
<dbReference type="SUPFAM" id="SSF46689">
    <property type="entry name" value="Homeodomain-like"/>
    <property type="match status" value="1"/>
</dbReference>
<dbReference type="Pfam" id="PF12833">
    <property type="entry name" value="HTH_18"/>
    <property type="match status" value="1"/>
</dbReference>